<dbReference type="EMBL" id="JABBWK010000018">
    <property type="protein sequence ID" value="KAG1902231.1"/>
    <property type="molecule type" value="Genomic_DNA"/>
</dbReference>
<dbReference type="Proteomes" id="UP001195769">
    <property type="component" value="Unassembled WGS sequence"/>
</dbReference>
<sequence>MLLPCLMLGAKGWLAVEEEFAAWADSHDHPTHPAKSLELKFTQLVCTMKPTGDAECPPYIERTHEIDDCMNEKAGTQDLDDNKFADEVINIGCNEDEPQRARTPKVTIKTET</sequence>
<evidence type="ECO:0000313" key="2">
    <source>
        <dbReference type="EMBL" id="KAG1902231.1"/>
    </source>
</evidence>
<name>A0AAD4HMZ7_9AGAM</name>
<dbReference type="PANTHER" id="PTHR34409">
    <property type="entry name" value="SET DOMAIN-CONTAINING PROTEIN"/>
    <property type="match status" value="1"/>
</dbReference>
<dbReference type="Pfam" id="PF20681">
    <property type="entry name" value="DUF6818"/>
    <property type="match status" value="1"/>
</dbReference>
<feature type="domain" description="DUF6818" evidence="1">
    <location>
        <begin position="8"/>
        <end position="82"/>
    </location>
</feature>
<protein>
    <recommendedName>
        <fullName evidence="1">DUF6818 domain-containing protein</fullName>
    </recommendedName>
</protein>
<dbReference type="AlphaFoldDB" id="A0AAD4HMZ7"/>
<proteinExistence type="predicted"/>
<dbReference type="PANTHER" id="PTHR34409:SF1">
    <property type="entry name" value="MYB-LIKE DOMAIN-CONTAINING PROTEIN"/>
    <property type="match status" value="1"/>
</dbReference>
<keyword evidence="3" id="KW-1185">Reference proteome</keyword>
<organism evidence="2 3">
    <name type="scientific">Suillus fuscotomentosus</name>
    <dbReference type="NCBI Taxonomy" id="1912939"/>
    <lineage>
        <taxon>Eukaryota</taxon>
        <taxon>Fungi</taxon>
        <taxon>Dikarya</taxon>
        <taxon>Basidiomycota</taxon>
        <taxon>Agaricomycotina</taxon>
        <taxon>Agaricomycetes</taxon>
        <taxon>Agaricomycetidae</taxon>
        <taxon>Boletales</taxon>
        <taxon>Suillineae</taxon>
        <taxon>Suillaceae</taxon>
        <taxon>Suillus</taxon>
    </lineage>
</organism>
<dbReference type="GeneID" id="64661040"/>
<accession>A0AAD4HMZ7</accession>
<evidence type="ECO:0000259" key="1">
    <source>
        <dbReference type="Pfam" id="PF20681"/>
    </source>
</evidence>
<dbReference type="RefSeq" id="XP_041227806.1">
    <property type="nucleotide sequence ID" value="XM_041366742.1"/>
</dbReference>
<evidence type="ECO:0000313" key="3">
    <source>
        <dbReference type="Proteomes" id="UP001195769"/>
    </source>
</evidence>
<comment type="caution">
    <text evidence="2">The sequence shown here is derived from an EMBL/GenBank/DDBJ whole genome shotgun (WGS) entry which is preliminary data.</text>
</comment>
<dbReference type="InterPro" id="IPR049203">
    <property type="entry name" value="DUF6818"/>
</dbReference>
<gene>
    <name evidence="2" type="ORF">F5891DRAFT_1186810</name>
</gene>
<reference evidence="2" key="1">
    <citation type="journal article" date="2020" name="New Phytol.">
        <title>Comparative genomics reveals dynamic genome evolution in host specialist ectomycorrhizal fungi.</title>
        <authorList>
            <person name="Lofgren L.A."/>
            <person name="Nguyen N.H."/>
            <person name="Vilgalys R."/>
            <person name="Ruytinx J."/>
            <person name="Liao H.L."/>
            <person name="Branco S."/>
            <person name="Kuo A."/>
            <person name="LaButti K."/>
            <person name="Lipzen A."/>
            <person name="Andreopoulos W."/>
            <person name="Pangilinan J."/>
            <person name="Riley R."/>
            <person name="Hundley H."/>
            <person name="Na H."/>
            <person name="Barry K."/>
            <person name="Grigoriev I.V."/>
            <person name="Stajich J.E."/>
            <person name="Kennedy P.G."/>
        </authorList>
    </citation>
    <scope>NUCLEOTIDE SEQUENCE</scope>
    <source>
        <strain evidence="2">FC203</strain>
    </source>
</reference>